<dbReference type="EMBL" id="PKMF04000115">
    <property type="protein sequence ID" value="KAK7849347.1"/>
    <property type="molecule type" value="Genomic_DNA"/>
</dbReference>
<evidence type="ECO:0000256" key="5">
    <source>
        <dbReference type="ARBA" id="ARBA00022833"/>
    </source>
</evidence>
<evidence type="ECO:0000256" key="3">
    <source>
        <dbReference type="ARBA" id="ARBA00022771"/>
    </source>
</evidence>
<dbReference type="FunFam" id="1.25.40.420:FF:000012">
    <property type="entry name" value="BTB/POZ and TAZ domain-containing protein 2"/>
    <property type="match status" value="1"/>
</dbReference>
<dbReference type="InterPro" id="IPR000210">
    <property type="entry name" value="BTB/POZ_dom"/>
</dbReference>
<dbReference type="GO" id="GO:0009725">
    <property type="term" value="P:response to hormone"/>
    <property type="evidence" value="ECO:0007669"/>
    <property type="project" value="UniProtKB-ARBA"/>
</dbReference>
<name>A0AAW0LCH6_QUESU</name>
<reference evidence="7 8" key="1">
    <citation type="journal article" date="2018" name="Sci. Data">
        <title>The draft genome sequence of cork oak.</title>
        <authorList>
            <person name="Ramos A.M."/>
            <person name="Usie A."/>
            <person name="Barbosa P."/>
            <person name="Barros P.M."/>
            <person name="Capote T."/>
            <person name="Chaves I."/>
            <person name="Simoes F."/>
            <person name="Abreu I."/>
            <person name="Carrasquinho I."/>
            <person name="Faro C."/>
            <person name="Guimaraes J.B."/>
            <person name="Mendonca D."/>
            <person name="Nobrega F."/>
            <person name="Rodrigues L."/>
            <person name="Saibo N.J.M."/>
            <person name="Varela M.C."/>
            <person name="Egas C."/>
            <person name="Matos J."/>
            <person name="Miguel C.M."/>
            <person name="Oliveira M.M."/>
            <person name="Ricardo C.P."/>
            <person name="Goncalves S."/>
        </authorList>
    </citation>
    <scope>NUCLEOTIDE SEQUENCE [LARGE SCALE GENOMIC DNA]</scope>
    <source>
        <strain evidence="8">cv. HL8</strain>
    </source>
</reference>
<dbReference type="InterPro" id="IPR000197">
    <property type="entry name" value="Znf_TAZ"/>
</dbReference>
<dbReference type="FunFam" id="1.20.1020.10:FF:000004">
    <property type="entry name" value="BTB/POZ and TAZ domain-containing protein 2"/>
    <property type="match status" value="1"/>
</dbReference>
<keyword evidence="4" id="KW-0833">Ubl conjugation pathway</keyword>
<dbReference type="InterPro" id="IPR044513">
    <property type="entry name" value="BT1/2/3/4/5"/>
</dbReference>
<comment type="caution">
    <text evidence="7">The sequence shown here is derived from an EMBL/GenBank/DDBJ whole genome shotgun (WGS) entry which is preliminary data.</text>
</comment>
<evidence type="ECO:0000259" key="6">
    <source>
        <dbReference type="PROSITE" id="PS50134"/>
    </source>
</evidence>
<keyword evidence="8" id="KW-1185">Reference proteome</keyword>
<feature type="domain" description="TAZ-type" evidence="6">
    <location>
        <begin position="265"/>
        <end position="363"/>
    </location>
</feature>
<dbReference type="GO" id="GO:0008270">
    <property type="term" value="F:zinc ion binding"/>
    <property type="evidence" value="ECO:0007669"/>
    <property type="project" value="UniProtKB-KW"/>
</dbReference>
<dbReference type="Gene3D" id="1.25.40.420">
    <property type="match status" value="1"/>
</dbReference>
<dbReference type="InterPro" id="IPR011333">
    <property type="entry name" value="SKP1/BTB/POZ_sf"/>
</dbReference>
<organism evidence="7 8">
    <name type="scientific">Quercus suber</name>
    <name type="common">Cork oak</name>
    <dbReference type="NCBI Taxonomy" id="58331"/>
    <lineage>
        <taxon>Eukaryota</taxon>
        <taxon>Viridiplantae</taxon>
        <taxon>Streptophyta</taxon>
        <taxon>Embryophyta</taxon>
        <taxon>Tracheophyta</taxon>
        <taxon>Spermatophyta</taxon>
        <taxon>Magnoliopsida</taxon>
        <taxon>eudicotyledons</taxon>
        <taxon>Gunneridae</taxon>
        <taxon>Pentapetalae</taxon>
        <taxon>rosids</taxon>
        <taxon>fabids</taxon>
        <taxon>Fagales</taxon>
        <taxon>Fagaceae</taxon>
        <taxon>Quercus</taxon>
    </lineage>
</organism>
<dbReference type="SUPFAM" id="SSF57933">
    <property type="entry name" value="TAZ domain"/>
    <property type="match status" value="1"/>
</dbReference>
<proteinExistence type="predicted"/>
<dbReference type="SUPFAM" id="SSF54695">
    <property type="entry name" value="POZ domain"/>
    <property type="match status" value="1"/>
</dbReference>
<keyword evidence="3" id="KW-0863">Zinc-finger</keyword>
<accession>A0AAW0LCH6</accession>
<keyword evidence="5" id="KW-0862">Zinc</keyword>
<evidence type="ECO:0000256" key="1">
    <source>
        <dbReference type="ARBA" id="ARBA00004906"/>
    </source>
</evidence>
<dbReference type="SMART" id="SM00551">
    <property type="entry name" value="ZnF_TAZ"/>
    <property type="match status" value="1"/>
</dbReference>
<gene>
    <name evidence="7" type="primary">BT3_1</name>
    <name evidence="7" type="ORF">CFP56_003111</name>
</gene>
<dbReference type="Pfam" id="PF00651">
    <property type="entry name" value="BTB"/>
    <property type="match status" value="1"/>
</dbReference>
<dbReference type="InterPro" id="IPR035898">
    <property type="entry name" value="TAZ_dom_sf"/>
</dbReference>
<dbReference type="Gene3D" id="1.20.1020.10">
    <property type="entry name" value="TAZ domain"/>
    <property type="match status" value="1"/>
</dbReference>
<comment type="pathway">
    <text evidence="1">Protein modification; protein ubiquitination.</text>
</comment>
<protein>
    <submittedName>
        <fullName evidence="7">Btb/poz and taz domain-containing protein 3</fullName>
    </submittedName>
</protein>
<keyword evidence="2" id="KW-0479">Metal-binding</keyword>
<dbReference type="CDD" id="cd14733">
    <property type="entry name" value="BACK"/>
    <property type="match status" value="1"/>
</dbReference>
<dbReference type="PROSITE" id="PS50134">
    <property type="entry name" value="ZF_TAZ"/>
    <property type="match status" value="1"/>
</dbReference>
<dbReference type="PANTHER" id="PTHR46287:SF1">
    <property type="entry name" value="BTB_POZ AND TAZ DOMAIN-CONTAINING PROTEIN 3"/>
    <property type="match status" value="1"/>
</dbReference>
<evidence type="ECO:0000256" key="4">
    <source>
        <dbReference type="ARBA" id="ARBA00022786"/>
    </source>
</evidence>
<evidence type="ECO:0000313" key="7">
    <source>
        <dbReference type="EMBL" id="KAK7849347.1"/>
    </source>
</evidence>
<dbReference type="Gene3D" id="3.30.710.10">
    <property type="entry name" value="Potassium Channel Kv1.1, Chain A"/>
    <property type="match status" value="1"/>
</dbReference>
<dbReference type="Pfam" id="PF02135">
    <property type="entry name" value="zf-TAZ"/>
    <property type="match status" value="1"/>
</dbReference>
<evidence type="ECO:0000256" key="2">
    <source>
        <dbReference type="ARBA" id="ARBA00022723"/>
    </source>
</evidence>
<sequence>MASSDLDYPWPSSTGESFCGSFNIHLEEDNPADILPVLEVPSSSVSSKCNIPKPPSLPSKSCIRIKYSNRLSECSSVPKETKDTWDKLFKEGYGSDVYIITEENHIFWLIPSVASPVLGNILQQSKVKNGMRYIKIPGVPYQAAYAFIRFIYSYEEDEMKQFVLPWSLVLSHSYSVPSLKRVCIYVLEQGWLTKENVIDVLQLARNCDAPRLSFICVRMIIRDFKTISSTEGWKVMKRANPALEQELLECLVEADSRKEDRLKKMEEKKVYLQLHEAMEALLHICRDGCRTIGPRDKVLKGSQVACGFPACKGLETLVRHFSSCKTRVPGGCVHCKRMWQLLELHSRLCNDPDSCKVPLCRHFKEKMQQQAKKDEARWRLHFKEKMQQQAKKDEARWRLLVSKVISAKNSLGPFSGRRSAFL</sequence>
<dbReference type="GO" id="GO:0006355">
    <property type="term" value="P:regulation of DNA-templated transcription"/>
    <property type="evidence" value="ECO:0007669"/>
    <property type="project" value="UniProtKB-ARBA"/>
</dbReference>
<dbReference type="GO" id="GO:0005516">
    <property type="term" value="F:calmodulin binding"/>
    <property type="evidence" value="ECO:0007669"/>
    <property type="project" value="UniProtKB-ARBA"/>
</dbReference>
<dbReference type="Proteomes" id="UP000237347">
    <property type="component" value="Unassembled WGS sequence"/>
</dbReference>
<evidence type="ECO:0000313" key="8">
    <source>
        <dbReference type="Proteomes" id="UP000237347"/>
    </source>
</evidence>
<dbReference type="PANTHER" id="PTHR46287">
    <property type="entry name" value="BTB/POZ AND TAZ DOMAIN-CONTAINING PROTEIN 3-RELATED"/>
    <property type="match status" value="1"/>
</dbReference>
<dbReference type="GO" id="GO:0042542">
    <property type="term" value="P:response to hydrogen peroxide"/>
    <property type="evidence" value="ECO:0007669"/>
    <property type="project" value="UniProtKB-ARBA"/>
</dbReference>
<dbReference type="AlphaFoldDB" id="A0AAW0LCH6"/>
<dbReference type="GO" id="GO:0009751">
    <property type="term" value="P:response to salicylic acid"/>
    <property type="evidence" value="ECO:0007669"/>
    <property type="project" value="UniProtKB-ARBA"/>
</dbReference>